<gene>
    <name evidence="1" type="ORF">RHMOL_Rhmol04G0221400</name>
</gene>
<dbReference type="Proteomes" id="UP001062846">
    <property type="component" value="Chromosome 4"/>
</dbReference>
<proteinExistence type="predicted"/>
<dbReference type="EMBL" id="CM046391">
    <property type="protein sequence ID" value="KAI8560009.1"/>
    <property type="molecule type" value="Genomic_DNA"/>
</dbReference>
<sequence>MTARDRFVFENYLQHSAVDFAEVDSVGTVTMLGTGDGGLEREVCGREEEELPKMCYANSVCKGVLYAIYRCCFCMREVSTYNRSSSDRLLLLELTPILDLSEDYFKA</sequence>
<protein>
    <submittedName>
        <fullName evidence="1">Uncharacterized protein</fullName>
    </submittedName>
</protein>
<name>A0ACC0P478_RHOML</name>
<evidence type="ECO:0000313" key="1">
    <source>
        <dbReference type="EMBL" id="KAI8560009.1"/>
    </source>
</evidence>
<organism evidence="1 2">
    <name type="scientific">Rhododendron molle</name>
    <name type="common">Chinese azalea</name>
    <name type="synonym">Azalea mollis</name>
    <dbReference type="NCBI Taxonomy" id="49168"/>
    <lineage>
        <taxon>Eukaryota</taxon>
        <taxon>Viridiplantae</taxon>
        <taxon>Streptophyta</taxon>
        <taxon>Embryophyta</taxon>
        <taxon>Tracheophyta</taxon>
        <taxon>Spermatophyta</taxon>
        <taxon>Magnoliopsida</taxon>
        <taxon>eudicotyledons</taxon>
        <taxon>Gunneridae</taxon>
        <taxon>Pentapetalae</taxon>
        <taxon>asterids</taxon>
        <taxon>Ericales</taxon>
        <taxon>Ericaceae</taxon>
        <taxon>Ericoideae</taxon>
        <taxon>Rhodoreae</taxon>
        <taxon>Rhododendron</taxon>
    </lineage>
</organism>
<comment type="caution">
    <text evidence="1">The sequence shown here is derived from an EMBL/GenBank/DDBJ whole genome shotgun (WGS) entry which is preliminary data.</text>
</comment>
<accession>A0ACC0P478</accession>
<evidence type="ECO:0000313" key="2">
    <source>
        <dbReference type="Proteomes" id="UP001062846"/>
    </source>
</evidence>
<reference evidence="1" key="1">
    <citation type="submission" date="2022-02" db="EMBL/GenBank/DDBJ databases">
        <title>Plant Genome Project.</title>
        <authorList>
            <person name="Zhang R.-G."/>
        </authorList>
    </citation>
    <scope>NUCLEOTIDE SEQUENCE</scope>
    <source>
        <strain evidence="1">AT1</strain>
    </source>
</reference>
<keyword evidence="2" id="KW-1185">Reference proteome</keyword>